<evidence type="ECO:0000313" key="1">
    <source>
        <dbReference type="EMBL" id="TWU01227.1"/>
    </source>
</evidence>
<evidence type="ECO:0008006" key="3">
    <source>
        <dbReference type="Google" id="ProtNLM"/>
    </source>
</evidence>
<dbReference type="RefSeq" id="WP_146521682.1">
    <property type="nucleotide sequence ID" value="NZ_CP151726.1"/>
</dbReference>
<dbReference type="Proteomes" id="UP000320176">
    <property type="component" value="Unassembled WGS sequence"/>
</dbReference>
<proteinExistence type="predicted"/>
<keyword evidence="2" id="KW-1185">Reference proteome</keyword>
<dbReference type="OrthoDB" id="260494at2"/>
<reference evidence="1 2" key="1">
    <citation type="submission" date="2019-02" db="EMBL/GenBank/DDBJ databases">
        <title>Deep-cultivation of Planctomycetes and their phenomic and genomic characterization uncovers novel biology.</title>
        <authorList>
            <person name="Wiegand S."/>
            <person name="Jogler M."/>
            <person name="Boedeker C."/>
            <person name="Pinto D."/>
            <person name="Vollmers J."/>
            <person name="Rivas-Marin E."/>
            <person name="Kohn T."/>
            <person name="Peeters S.H."/>
            <person name="Heuer A."/>
            <person name="Rast P."/>
            <person name="Oberbeckmann S."/>
            <person name="Bunk B."/>
            <person name="Jeske O."/>
            <person name="Meyerdierks A."/>
            <person name="Storesund J.E."/>
            <person name="Kallscheuer N."/>
            <person name="Luecker S."/>
            <person name="Lage O.M."/>
            <person name="Pohl T."/>
            <person name="Merkel B.J."/>
            <person name="Hornburger P."/>
            <person name="Mueller R.-W."/>
            <person name="Bruemmer F."/>
            <person name="Labrenz M."/>
            <person name="Spormann A.M."/>
            <person name="Op Den Camp H."/>
            <person name="Overmann J."/>
            <person name="Amann R."/>
            <person name="Jetten M.S.M."/>
            <person name="Mascher T."/>
            <person name="Medema M.H."/>
            <person name="Devos D.P."/>
            <person name="Kaster A.-K."/>
            <person name="Ovreas L."/>
            <person name="Rohde M."/>
            <person name="Galperin M.Y."/>
            <person name="Jogler C."/>
        </authorList>
    </citation>
    <scope>NUCLEOTIDE SEQUENCE [LARGE SCALE GENOMIC DNA]</scope>
    <source>
        <strain evidence="1 2">Pla52n</strain>
    </source>
</reference>
<name>A0A5C6ANZ0_9BACT</name>
<sequence length="206" mass="22068">MKADATASNSSTATRWRLWVDGCGGFLILTGDCWTLGAAVPGGVADVGIRADVARHAGRIERVDSDYFWRNNEADDLSDTGRSQSILISPKQPLPVAGSATIRLRRPSTLSRTGVLILDPPHRFDGHVDAVIFAGDTILVGPSSDHHVVTSSFPDRAVLAYRDGGWQAKPLSQPGGKPGKSGPTFVELELGRRIQIQSLAMTLERA</sequence>
<accession>A0A5C6ANZ0</accession>
<organism evidence="1 2">
    <name type="scientific">Stieleria varia</name>
    <dbReference type="NCBI Taxonomy" id="2528005"/>
    <lineage>
        <taxon>Bacteria</taxon>
        <taxon>Pseudomonadati</taxon>
        <taxon>Planctomycetota</taxon>
        <taxon>Planctomycetia</taxon>
        <taxon>Pirellulales</taxon>
        <taxon>Pirellulaceae</taxon>
        <taxon>Stieleria</taxon>
    </lineage>
</organism>
<evidence type="ECO:0000313" key="2">
    <source>
        <dbReference type="Proteomes" id="UP000320176"/>
    </source>
</evidence>
<dbReference type="EMBL" id="SJPN01000005">
    <property type="protein sequence ID" value="TWU01227.1"/>
    <property type="molecule type" value="Genomic_DNA"/>
</dbReference>
<gene>
    <name evidence="1" type="ORF">Pla52n_46000</name>
</gene>
<protein>
    <recommendedName>
        <fullName evidence="3">FHA domain-containing protein</fullName>
    </recommendedName>
</protein>
<dbReference type="AlphaFoldDB" id="A0A5C6ANZ0"/>
<comment type="caution">
    <text evidence="1">The sequence shown here is derived from an EMBL/GenBank/DDBJ whole genome shotgun (WGS) entry which is preliminary data.</text>
</comment>